<dbReference type="Proteomes" id="UP000092741">
    <property type="component" value="Chromosome 2"/>
</dbReference>
<name>A0AAN0Y7T0_VIBNA</name>
<dbReference type="KEGG" id="vna:PN96_19325"/>
<evidence type="ECO:0000256" key="1">
    <source>
        <dbReference type="SAM" id="MobiDB-lite"/>
    </source>
</evidence>
<proteinExistence type="predicted"/>
<dbReference type="AlphaFoldDB" id="A0AAN0Y7T0"/>
<dbReference type="RefSeq" id="WP_020333831.1">
    <property type="nucleotide sequence ID" value="NZ_JAWXXM010000002.1"/>
</dbReference>
<evidence type="ECO:0000313" key="2">
    <source>
        <dbReference type="EMBL" id="ANQ15600.1"/>
    </source>
</evidence>
<accession>A0AAN0Y7T0</accession>
<evidence type="ECO:0000313" key="3">
    <source>
        <dbReference type="Proteomes" id="UP000092741"/>
    </source>
</evidence>
<keyword evidence="3" id="KW-1185">Reference proteome</keyword>
<organism evidence="2 3">
    <name type="scientific">Vibrio natriegens NBRC 15636 = ATCC 14048 = DSM 759</name>
    <dbReference type="NCBI Taxonomy" id="1219067"/>
    <lineage>
        <taxon>Bacteria</taxon>
        <taxon>Pseudomonadati</taxon>
        <taxon>Pseudomonadota</taxon>
        <taxon>Gammaproteobacteria</taxon>
        <taxon>Vibrionales</taxon>
        <taxon>Vibrionaceae</taxon>
        <taxon>Vibrio</taxon>
    </lineage>
</organism>
<dbReference type="EMBL" id="CP016346">
    <property type="protein sequence ID" value="ANQ15600.1"/>
    <property type="molecule type" value="Genomic_DNA"/>
</dbReference>
<feature type="region of interest" description="Disordered" evidence="1">
    <location>
        <begin position="37"/>
        <end position="64"/>
    </location>
</feature>
<sequence>MKDYTPIKSISMNVLMFVSMALALLLFLSLPFALSADDSSDRPSWAGNQGRDGKPGRGNNDPGVSKGDLYGDLLIIVRNDNGEPVKYTWDWDELDATLYISQQDDNGCFQPIANEQATDVVTGEPLPLLPEEFQTEDGLTLIPLNSDCEIVESLVGYEDYVFASYAEEVDFGRLSVARSPVDVIDSSYNEAMSNINNAISVRIDPAGRIEVEVTEDVFKTIDSPLENLALYKALMLNGHLPDLTLSDEQLGGLRHLAGNGVEALSSEDLDTAAALLAGAGDKFGSITLDLVININTTLGINDNGYFNFMGYSYYRDVMYSGIEVGLVLPGVEPDINAPVVISTLSYQVVPLLDIAGNPQVFTVDQVNTNYARGFTQAADDSLRVINYIHNWALPDLPEGLVWE</sequence>
<gene>
    <name evidence="2" type="ORF">BA890_23170</name>
</gene>
<protein>
    <submittedName>
        <fullName evidence="2">Uncharacterized protein</fullName>
    </submittedName>
</protein>
<reference evidence="2 3" key="1">
    <citation type="submission" date="2016-07" db="EMBL/GenBank/DDBJ databases">
        <title>Developing Vibrio natriegens as a novel, fast-growing host for biotechnology.</title>
        <authorList>
            <person name="Weinstock M.T."/>
            <person name="Hesek E.D."/>
            <person name="Wilson C.M."/>
            <person name="Gibson D.G."/>
        </authorList>
    </citation>
    <scope>NUCLEOTIDE SEQUENCE [LARGE SCALE GENOMIC DNA]</scope>
    <source>
        <strain evidence="2 3">ATCC 14048</strain>
    </source>
</reference>